<organism evidence="1">
    <name type="scientific">termite gut metagenome</name>
    <dbReference type="NCBI Taxonomy" id="433724"/>
    <lineage>
        <taxon>unclassified sequences</taxon>
        <taxon>metagenomes</taxon>
        <taxon>organismal metagenomes</taxon>
    </lineage>
</organism>
<gene>
    <name evidence="1" type="ORF">EZS27_038847</name>
</gene>
<protein>
    <submittedName>
        <fullName evidence="1">Uncharacterized protein</fullName>
    </submittedName>
</protein>
<dbReference type="AlphaFoldDB" id="A0A5J4PJR1"/>
<dbReference type="EMBL" id="SNRY01007805">
    <property type="protein sequence ID" value="KAA6309717.1"/>
    <property type="molecule type" value="Genomic_DNA"/>
</dbReference>
<name>A0A5J4PJR1_9ZZZZ</name>
<evidence type="ECO:0000313" key="1">
    <source>
        <dbReference type="EMBL" id="KAA6309717.1"/>
    </source>
</evidence>
<proteinExistence type="predicted"/>
<accession>A0A5J4PJR1</accession>
<comment type="caution">
    <text evidence="1">The sequence shown here is derived from an EMBL/GenBank/DDBJ whole genome shotgun (WGS) entry which is preliminary data.</text>
</comment>
<feature type="non-terminal residue" evidence="1">
    <location>
        <position position="1"/>
    </location>
</feature>
<sequence length="26" mass="2975">ERSLMSLEEDIKGKIELKIGRNVSDD</sequence>
<reference evidence="1" key="1">
    <citation type="submission" date="2019-03" db="EMBL/GenBank/DDBJ databases">
        <title>Single cell metagenomics reveals metabolic interactions within the superorganism composed of flagellate Streblomastix strix and complex community of Bacteroidetes bacteria on its surface.</title>
        <authorList>
            <person name="Treitli S.C."/>
            <person name="Kolisko M."/>
            <person name="Husnik F."/>
            <person name="Keeling P."/>
            <person name="Hampl V."/>
        </authorList>
    </citation>
    <scope>NUCLEOTIDE SEQUENCE</scope>
    <source>
        <strain evidence="1">STM</strain>
    </source>
</reference>